<feature type="region of interest" description="Disordered" evidence="1">
    <location>
        <begin position="105"/>
        <end position="129"/>
    </location>
</feature>
<name>A0A0M9EQ66_FUSLA</name>
<protein>
    <submittedName>
        <fullName evidence="2">Uncharacterized protein</fullName>
    </submittedName>
</protein>
<comment type="caution">
    <text evidence="2">The sequence shown here is derived from an EMBL/GenBank/DDBJ whole genome shotgun (WGS) entry which is preliminary data.</text>
</comment>
<dbReference type="Proteomes" id="UP000037904">
    <property type="component" value="Unassembled WGS sequence"/>
</dbReference>
<organism evidence="2 3">
    <name type="scientific">Fusarium langsethiae</name>
    <dbReference type="NCBI Taxonomy" id="179993"/>
    <lineage>
        <taxon>Eukaryota</taxon>
        <taxon>Fungi</taxon>
        <taxon>Dikarya</taxon>
        <taxon>Ascomycota</taxon>
        <taxon>Pezizomycotina</taxon>
        <taxon>Sordariomycetes</taxon>
        <taxon>Hypocreomycetidae</taxon>
        <taxon>Hypocreales</taxon>
        <taxon>Nectriaceae</taxon>
        <taxon>Fusarium</taxon>
    </lineage>
</organism>
<keyword evidence="3" id="KW-1185">Reference proteome</keyword>
<reference evidence="2 3" key="1">
    <citation type="submission" date="2015-04" db="EMBL/GenBank/DDBJ databases">
        <title>The draft genome sequence of Fusarium langsethiae, a T-2/HT-2 mycotoxin producer.</title>
        <authorList>
            <person name="Lysoe E."/>
            <person name="Divon H.H."/>
            <person name="Terzi V."/>
            <person name="Orru L."/>
            <person name="Lamontanara A."/>
            <person name="Kolseth A.-K."/>
            <person name="Frandsen R.J."/>
            <person name="Nielsen K."/>
            <person name="Thrane U."/>
        </authorList>
    </citation>
    <scope>NUCLEOTIDE SEQUENCE [LARGE SCALE GENOMIC DNA]</scope>
    <source>
        <strain evidence="2 3">Fl201059</strain>
    </source>
</reference>
<evidence type="ECO:0000313" key="2">
    <source>
        <dbReference type="EMBL" id="KPA37266.1"/>
    </source>
</evidence>
<accession>A0A0M9EQ66</accession>
<sequence length="152" mass="17036">MLDGCVPDMAIGNDLIVYGPAIPSYPRWTISESTNPPTFLDAFQDEVNISTLSRQIHLPQNQFVFYEGASSIDRWQDTYSTVKNQNLSPERLVTIADKSPLTFTPSLQSSRKPLKTPGGKIKKQPSVRTALNSARYNDQSREWRNLSYIGAA</sequence>
<dbReference type="AlphaFoldDB" id="A0A0M9EQ66"/>
<gene>
    <name evidence="2" type="ORF">FLAG1_09923</name>
</gene>
<evidence type="ECO:0000313" key="3">
    <source>
        <dbReference type="Proteomes" id="UP000037904"/>
    </source>
</evidence>
<proteinExistence type="predicted"/>
<dbReference type="EMBL" id="JXCE01000446">
    <property type="protein sequence ID" value="KPA37266.1"/>
    <property type="molecule type" value="Genomic_DNA"/>
</dbReference>
<evidence type="ECO:0000256" key="1">
    <source>
        <dbReference type="SAM" id="MobiDB-lite"/>
    </source>
</evidence>